<evidence type="ECO:0000313" key="2">
    <source>
        <dbReference type="EMBL" id="UWM56372.1"/>
    </source>
</evidence>
<evidence type="ECO:0000313" key="3">
    <source>
        <dbReference type="Proteomes" id="UP001057580"/>
    </source>
</evidence>
<evidence type="ECO:0000259" key="1">
    <source>
        <dbReference type="Pfam" id="PF02627"/>
    </source>
</evidence>
<accession>A0A9E7UCL2</accession>
<dbReference type="PANTHER" id="PTHR35446">
    <property type="entry name" value="SI:CH211-175M2.5"/>
    <property type="match status" value="1"/>
</dbReference>
<name>A0A9E7UCL2_9EURY</name>
<proteinExistence type="predicted"/>
<dbReference type="EMBL" id="CP104003">
    <property type="protein sequence ID" value="UWM56372.1"/>
    <property type="molecule type" value="Genomic_DNA"/>
</dbReference>
<sequence>MAHLRDDALGEFEVPDYEDLPEDLQARIDEESERAGFTPNVFSAMARRPSQFRAFFDYHDALVEESPLERHEIEMLVVVTSGVNGCLYCVVAHGALVRVYAKDPKLADQLATNWRTADLSPRHEAMCAFAEQLTADPASVSHAEMEALREHFTDEEIWDIATTVGFYNLSNRLATAFDMRPNEEFYAMGR</sequence>
<dbReference type="Pfam" id="PF02627">
    <property type="entry name" value="CMD"/>
    <property type="match status" value="1"/>
</dbReference>
<dbReference type="NCBIfam" id="TIGR00778">
    <property type="entry name" value="ahpD_dom"/>
    <property type="match status" value="1"/>
</dbReference>
<dbReference type="Gene3D" id="1.20.1290.10">
    <property type="entry name" value="AhpD-like"/>
    <property type="match status" value="1"/>
</dbReference>
<dbReference type="InterPro" id="IPR029032">
    <property type="entry name" value="AhpD-like"/>
</dbReference>
<dbReference type="GO" id="GO:0051920">
    <property type="term" value="F:peroxiredoxin activity"/>
    <property type="evidence" value="ECO:0007669"/>
    <property type="project" value="InterPro"/>
</dbReference>
<dbReference type="AlphaFoldDB" id="A0A9E7UCL2"/>
<keyword evidence="3" id="KW-1185">Reference proteome</keyword>
<dbReference type="InterPro" id="IPR010195">
    <property type="entry name" value="Uncharacterised_peroxidase-rel"/>
</dbReference>
<dbReference type="KEGG" id="ssai:N0B31_08760"/>
<dbReference type="PANTHER" id="PTHR35446:SF2">
    <property type="entry name" value="CARBOXYMUCONOLACTONE DECARBOXYLASE-LIKE DOMAIN-CONTAINING PROTEIN"/>
    <property type="match status" value="1"/>
</dbReference>
<dbReference type="GeneID" id="74942508"/>
<gene>
    <name evidence="2" type="ORF">N0B31_08760</name>
</gene>
<organism evidence="2 3">
    <name type="scientific">Salinirubellus salinus</name>
    <dbReference type="NCBI Taxonomy" id="1364945"/>
    <lineage>
        <taxon>Archaea</taxon>
        <taxon>Methanobacteriati</taxon>
        <taxon>Methanobacteriota</taxon>
        <taxon>Stenosarchaea group</taxon>
        <taxon>Halobacteria</taxon>
        <taxon>Halobacteriales</taxon>
        <taxon>Natronomonadaceae</taxon>
        <taxon>Salinirubellus</taxon>
    </lineage>
</organism>
<dbReference type="Proteomes" id="UP001057580">
    <property type="component" value="Chromosome"/>
</dbReference>
<dbReference type="Gene3D" id="1.20.5.810">
    <property type="entry name" value="AhpD-like"/>
    <property type="match status" value="1"/>
</dbReference>
<reference evidence="2" key="1">
    <citation type="submission" date="2022-09" db="EMBL/GenBank/DDBJ databases">
        <title>Diverse halophilic archaea isolated from saline environments.</title>
        <authorList>
            <person name="Cui H.-L."/>
        </authorList>
    </citation>
    <scope>NUCLEOTIDE SEQUENCE</scope>
    <source>
        <strain evidence="2">ZS-35-S2</strain>
    </source>
</reference>
<dbReference type="InterPro" id="IPR004675">
    <property type="entry name" value="AhpD_core"/>
</dbReference>
<feature type="domain" description="Carboxymuconolactone decarboxylase-like" evidence="1">
    <location>
        <begin position="52"/>
        <end position="131"/>
    </location>
</feature>
<dbReference type="RefSeq" id="WP_260643486.1">
    <property type="nucleotide sequence ID" value="NZ_CP104003.1"/>
</dbReference>
<keyword evidence="2" id="KW-0560">Oxidoreductase</keyword>
<protein>
    <submittedName>
        <fullName evidence="2">Peroxidase-related enzyme</fullName>
    </submittedName>
</protein>
<keyword evidence="2" id="KW-0575">Peroxidase</keyword>
<dbReference type="NCBIfam" id="TIGR01926">
    <property type="entry name" value="peroxid_rel"/>
    <property type="match status" value="1"/>
</dbReference>
<dbReference type="InterPro" id="IPR003779">
    <property type="entry name" value="CMD-like"/>
</dbReference>
<dbReference type="SUPFAM" id="SSF69118">
    <property type="entry name" value="AhpD-like"/>
    <property type="match status" value="1"/>
</dbReference>